<accession>A0A167IJQ3</accession>
<gene>
    <name evidence="1" type="ORF">CALVIDRAFT_301598</name>
</gene>
<name>A0A167IJQ3_CALVF</name>
<proteinExistence type="predicted"/>
<protein>
    <submittedName>
        <fullName evidence="1">Uncharacterized protein</fullName>
    </submittedName>
</protein>
<dbReference type="STRING" id="1330018.A0A167IJQ3"/>
<dbReference type="InterPro" id="IPR032675">
    <property type="entry name" value="LRR_dom_sf"/>
</dbReference>
<sequence>MRDYSDHLRHAAKLQEAVDAGRAFIDKLSAIPLRSSIRSVSTQDDQLNSILQVIYYSEDSIESILRGVSEIRNRLLSPTMRLHDELLQDIFLHCKGSLVQRRYDTYDRPVFDPMILTHVSRRWRTVALNTASLWTHITLEDGTRARYRPKSNPWHAFTPHVVGEGRQRAFLDRSKEAPLSVDLLPSPDGQQLLTEELVRIATKPSRIERLQLALYPGSDEHALQSLKMVQGTVKDLWVSRSPIGMLGTQQQTKPLNGNDVFSAHWPLLQDLKLGGVSLPSTLTTPYIRLPNIRRLRLWRLGPTTVVAFMNVLQACSGSLEELDIEYGYNMETCPSPPALSLPRLHHLALNAGLPLMSQFLPTIRAPSLLSVNLIFSGHQTITDQLSAVLSSFIRSSQIKLRIVSLVDAPRDIWKQIAEVVPNVCSIHYGRDDGRGPQNPIHDAHELENEVLQFAELEELVEHGHHTISSHRNLLSFVRNRKSLRNTGVSVKTIRRMAMYGNMPSMGTVDELKGLAELQKELADEVDEFVIGNLKWHKTMKQWMPFEGGGDWLYMPRSPRRHVH</sequence>
<organism evidence="1 2">
    <name type="scientific">Calocera viscosa (strain TUFC12733)</name>
    <dbReference type="NCBI Taxonomy" id="1330018"/>
    <lineage>
        <taxon>Eukaryota</taxon>
        <taxon>Fungi</taxon>
        <taxon>Dikarya</taxon>
        <taxon>Basidiomycota</taxon>
        <taxon>Agaricomycotina</taxon>
        <taxon>Dacrymycetes</taxon>
        <taxon>Dacrymycetales</taxon>
        <taxon>Dacrymycetaceae</taxon>
        <taxon>Calocera</taxon>
    </lineage>
</organism>
<dbReference type="Gene3D" id="1.20.1280.50">
    <property type="match status" value="1"/>
</dbReference>
<dbReference type="OrthoDB" id="3266451at2759"/>
<dbReference type="AlphaFoldDB" id="A0A167IJQ3"/>
<dbReference type="EMBL" id="KV417308">
    <property type="protein sequence ID" value="KZO92715.1"/>
    <property type="molecule type" value="Genomic_DNA"/>
</dbReference>
<evidence type="ECO:0000313" key="1">
    <source>
        <dbReference type="EMBL" id="KZO92715.1"/>
    </source>
</evidence>
<dbReference type="Gene3D" id="3.80.10.10">
    <property type="entry name" value="Ribonuclease Inhibitor"/>
    <property type="match status" value="1"/>
</dbReference>
<evidence type="ECO:0000313" key="2">
    <source>
        <dbReference type="Proteomes" id="UP000076738"/>
    </source>
</evidence>
<keyword evidence="2" id="KW-1185">Reference proteome</keyword>
<reference evidence="1 2" key="1">
    <citation type="journal article" date="2016" name="Mol. Biol. Evol.">
        <title>Comparative Genomics of Early-Diverging Mushroom-Forming Fungi Provides Insights into the Origins of Lignocellulose Decay Capabilities.</title>
        <authorList>
            <person name="Nagy L.G."/>
            <person name="Riley R."/>
            <person name="Tritt A."/>
            <person name="Adam C."/>
            <person name="Daum C."/>
            <person name="Floudas D."/>
            <person name="Sun H."/>
            <person name="Yadav J.S."/>
            <person name="Pangilinan J."/>
            <person name="Larsson K.H."/>
            <person name="Matsuura K."/>
            <person name="Barry K."/>
            <person name="Labutti K."/>
            <person name="Kuo R."/>
            <person name="Ohm R.A."/>
            <person name="Bhattacharya S.S."/>
            <person name="Shirouzu T."/>
            <person name="Yoshinaga Y."/>
            <person name="Martin F.M."/>
            <person name="Grigoriev I.V."/>
            <person name="Hibbett D.S."/>
        </authorList>
    </citation>
    <scope>NUCLEOTIDE SEQUENCE [LARGE SCALE GENOMIC DNA]</scope>
    <source>
        <strain evidence="1 2">TUFC12733</strain>
    </source>
</reference>
<dbReference type="Proteomes" id="UP000076738">
    <property type="component" value="Unassembled WGS sequence"/>
</dbReference>
<dbReference type="SUPFAM" id="SSF52047">
    <property type="entry name" value="RNI-like"/>
    <property type="match status" value="1"/>
</dbReference>